<dbReference type="GO" id="GO:0030420">
    <property type="term" value="P:establishment of competence for transformation"/>
    <property type="evidence" value="ECO:0007669"/>
    <property type="project" value="InterPro"/>
</dbReference>
<dbReference type="NCBIfam" id="TIGR00361">
    <property type="entry name" value="ComEC_Rec2"/>
    <property type="match status" value="1"/>
</dbReference>
<dbReference type="PANTHER" id="PTHR30619:SF1">
    <property type="entry name" value="RECOMBINATION PROTEIN 2"/>
    <property type="match status" value="1"/>
</dbReference>
<evidence type="ECO:0000259" key="7">
    <source>
        <dbReference type="SMART" id="SM00849"/>
    </source>
</evidence>
<dbReference type="InterPro" id="IPR035681">
    <property type="entry name" value="ComA-like_MBL"/>
</dbReference>
<feature type="domain" description="Metallo-beta-lactamase" evidence="7">
    <location>
        <begin position="505"/>
        <end position="686"/>
    </location>
</feature>
<dbReference type="SMART" id="SM00849">
    <property type="entry name" value="Lactamase_B"/>
    <property type="match status" value="1"/>
</dbReference>
<organism evidence="8 9">
    <name type="scientific">[Enterobacter] lignolyticus</name>
    <dbReference type="NCBI Taxonomy" id="1334193"/>
    <lineage>
        <taxon>Bacteria</taxon>
        <taxon>Pseudomonadati</taxon>
        <taxon>Pseudomonadota</taxon>
        <taxon>Gammaproteobacteria</taxon>
        <taxon>Enterobacterales</taxon>
        <taxon>Enterobacteriaceae</taxon>
        <taxon>Pluralibacter</taxon>
    </lineage>
</organism>
<dbReference type="InterPro" id="IPR004477">
    <property type="entry name" value="ComEC_N"/>
</dbReference>
<dbReference type="Pfam" id="PF03772">
    <property type="entry name" value="Competence"/>
    <property type="match status" value="1"/>
</dbReference>
<dbReference type="EMBL" id="CP012871">
    <property type="protein sequence ID" value="ALR76207.1"/>
    <property type="molecule type" value="Genomic_DNA"/>
</dbReference>
<feature type="transmembrane region" description="Helical" evidence="6">
    <location>
        <begin position="49"/>
        <end position="69"/>
    </location>
</feature>
<reference evidence="9" key="1">
    <citation type="submission" date="2015-10" db="EMBL/GenBank/DDBJ databases">
        <title>Complete Genome Sequencing of Klebsiella sp. strain G5.</title>
        <authorList>
            <person name="Chan K.-G."/>
            <person name="Chen J.-W."/>
        </authorList>
    </citation>
    <scope>NUCLEOTIDE SEQUENCE [LARGE SCALE GENOMIC DNA]</scope>
    <source>
        <strain evidence="9">G5</strain>
    </source>
</reference>
<feature type="transmembrane region" description="Helical" evidence="6">
    <location>
        <begin position="255"/>
        <end position="274"/>
    </location>
</feature>
<dbReference type="AlphaFoldDB" id="A0A806XBD6"/>
<dbReference type="KEGG" id="kle:AO703_07815"/>
<dbReference type="Gene3D" id="3.60.15.10">
    <property type="entry name" value="Ribonuclease Z/Hydroxyacylglutathione hydrolase-like"/>
    <property type="match status" value="1"/>
</dbReference>
<accession>A0A806XBD6</accession>
<keyword evidence="5 6" id="KW-0472">Membrane</keyword>
<evidence type="ECO:0000256" key="1">
    <source>
        <dbReference type="ARBA" id="ARBA00004651"/>
    </source>
</evidence>
<dbReference type="OrthoDB" id="9761531at2"/>
<dbReference type="RefSeq" id="WP_062740787.1">
    <property type="nucleotide sequence ID" value="NZ_CP012871.1"/>
</dbReference>
<feature type="transmembrane region" description="Helical" evidence="6">
    <location>
        <begin position="355"/>
        <end position="377"/>
    </location>
</feature>
<feature type="transmembrane region" description="Helical" evidence="6">
    <location>
        <begin position="26"/>
        <end position="42"/>
    </location>
</feature>
<dbReference type="InterPro" id="IPR036866">
    <property type="entry name" value="RibonucZ/Hydroxyglut_hydro"/>
</dbReference>
<feature type="transmembrane region" description="Helical" evidence="6">
    <location>
        <begin position="222"/>
        <end position="243"/>
    </location>
</feature>
<dbReference type="SUPFAM" id="SSF56281">
    <property type="entry name" value="Metallo-hydrolase/oxidoreductase"/>
    <property type="match status" value="1"/>
</dbReference>
<dbReference type="InterPro" id="IPR001279">
    <property type="entry name" value="Metallo-B-lactamas"/>
</dbReference>
<dbReference type="PANTHER" id="PTHR30619">
    <property type="entry name" value="DNA INTERNALIZATION/COMPETENCE PROTEIN COMEC/REC2"/>
    <property type="match status" value="1"/>
</dbReference>
<feature type="transmembrane region" description="Helical" evidence="6">
    <location>
        <begin position="448"/>
        <end position="467"/>
    </location>
</feature>
<evidence type="ECO:0000256" key="4">
    <source>
        <dbReference type="ARBA" id="ARBA00022989"/>
    </source>
</evidence>
<dbReference type="InterPro" id="IPR025405">
    <property type="entry name" value="DUF4131"/>
</dbReference>
<evidence type="ECO:0000256" key="6">
    <source>
        <dbReference type="SAM" id="Phobius"/>
    </source>
</evidence>
<sequence>MRLPSLAVCVIGGISPLIVLPVLPGVALTGGFILLACLLAFYPKPVLRYTGVTLLCFCWAVLSAQQVLWPVSRLTGKAQTVDVVIRSTDGQTVHQAEIVRHRGKRLFPAPGITLYGGPLTPSTCAGQRWRMTVRARAVHGQLNDGAFDSQRYAFSRHSILSGAILAATPLDASCSWRARYLASLQQTLAPFSWRQVIIALGMGERLSLPPEVNAIMQQTGTMHLMAISGLHIALGALLGSLLVRGAQRLLPGRWINWRLPLVAGFLGAFLYAALTGLQPPALRTVVGIGVWNALRLQGRRWSSWEVWLCGMAAILAMDPLAVLSQSLWLSCFAVAALIFWYQWVPAPRWTRGGWLLNLLHLQVGLMFLLLPLQVLLFHGVSTVSVAANLFAVPLVTLLIVPLILTGMLLHLTGPAIVEFGVWQITDALMAGLFWLLHHLPAGWLNVDARGLWLTLLPWLLIAVWRFHAWATAPALWGTLCILLTFPFWRFTAGHPWRVTMLDVGQGLAMVIERNGRAILYDTGLAWPGGDSAQQLIVPWLRWRHLVPDGIIISHEHLDHRGGLNTLARTWPKAWVRSPLGWKGHLPCQRGEFWHWQGLRFQALWPLPGGQERGNNLSCVVRVDDGRFSILLTGDIELAAEKMLISHYWRHVASTVIQVPHHGSLTSSGVTLLQRVNGTLALASAARYNAWHFPAPKVIKRYQRQGYRWQDTPHQGQITLTFDTESWQIHSLRDQYFRRWYHQWFGDAHDNG</sequence>
<evidence type="ECO:0000313" key="8">
    <source>
        <dbReference type="EMBL" id="ALR76207.1"/>
    </source>
</evidence>
<protein>
    <submittedName>
        <fullName evidence="8">Competence protein ComEC</fullName>
    </submittedName>
</protein>
<feature type="transmembrane region" description="Helical" evidence="6">
    <location>
        <begin position="327"/>
        <end position="343"/>
    </location>
</feature>
<feature type="transmembrane region" description="Helical" evidence="6">
    <location>
        <begin position="389"/>
        <end position="409"/>
    </location>
</feature>
<dbReference type="InterPro" id="IPR004797">
    <property type="entry name" value="Competence_ComEC/Rec2"/>
</dbReference>
<dbReference type="NCBIfam" id="TIGR00360">
    <property type="entry name" value="ComEC_N-term"/>
    <property type="match status" value="1"/>
</dbReference>
<dbReference type="GO" id="GO:0005886">
    <property type="term" value="C:plasma membrane"/>
    <property type="evidence" value="ECO:0007669"/>
    <property type="project" value="UniProtKB-SubCell"/>
</dbReference>
<dbReference type="InterPro" id="IPR052159">
    <property type="entry name" value="Competence_DNA_uptake"/>
</dbReference>
<keyword evidence="3 6" id="KW-0812">Transmembrane</keyword>
<dbReference type="CDD" id="cd07731">
    <property type="entry name" value="ComA-like_MBL-fold"/>
    <property type="match status" value="1"/>
</dbReference>
<dbReference type="NCBIfam" id="NF008580">
    <property type="entry name" value="PRK11539.1"/>
    <property type="match status" value="1"/>
</dbReference>
<dbReference type="Proteomes" id="UP000069162">
    <property type="component" value="Chromosome"/>
</dbReference>
<evidence type="ECO:0000256" key="3">
    <source>
        <dbReference type="ARBA" id="ARBA00022692"/>
    </source>
</evidence>
<proteinExistence type="predicted"/>
<keyword evidence="2" id="KW-1003">Cell membrane</keyword>
<dbReference type="Pfam" id="PF00753">
    <property type="entry name" value="Lactamase_B"/>
    <property type="match status" value="1"/>
</dbReference>
<feature type="transmembrane region" description="Helical" evidence="6">
    <location>
        <begin position="415"/>
        <end position="436"/>
    </location>
</feature>
<gene>
    <name evidence="8" type="ORF">AO703_07815</name>
</gene>
<comment type="subcellular location">
    <subcellularLocation>
        <location evidence="1">Cell membrane</location>
        <topology evidence="1">Multi-pass membrane protein</topology>
    </subcellularLocation>
</comment>
<evidence type="ECO:0000256" key="5">
    <source>
        <dbReference type="ARBA" id="ARBA00023136"/>
    </source>
</evidence>
<feature type="transmembrane region" description="Helical" evidence="6">
    <location>
        <begin position="473"/>
        <end position="491"/>
    </location>
</feature>
<evidence type="ECO:0000256" key="2">
    <source>
        <dbReference type="ARBA" id="ARBA00022475"/>
    </source>
</evidence>
<dbReference type="Pfam" id="PF13567">
    <property type="entry name" value="DUF4131"/>
    <property type="match status" value="1"/>
</dbReference>
<name>A0A806XBD6_9ENTR</name>
<keyword evidence="4 6" id="KW-1133">Transmembrane helix</keyword>
<evidence type="ECO:0000313" key="9">
    <source>
        <dbReference type="Proteomes" id="UP000069162"/>
    </source>
</evidence>